<dbReference type="PANTHER" id="PTHR43712:SF2">
    <property type="entry name" value="O-METHYLTRANSFERASE CICE"/>
    <property type="match status" value="1"/>
</dbReference>
<dbReference type="Pfam" id="PF21212">
    <property type="entry name" value="Dimerisation2-like_dom"/>
    <property type="match status" value="1"/>
</dbReference>
<dbReference type="SUPFAM" id="SSF46785">
    <property type="entry name" value="Winged helix' DNA-binding domain"/>
    <property type="match status" value="1"/>
</dbReference>
<evidence type="ECO:0000259" key="4">
    <source>
        <dbReference type="Pfam" id="PF00891"/>
    </source>
</evidence>
<evidence type="ECO:0000256" key="1">
    <source>
        <dbReference type="ARBA" id="ARBA00022603"/>
    </source>
</evidence>
<dbReference type="Gene3D" id="1.20.58.1390">
    <property type="match status" value="1"/>
</dbReference>
<feature type="domain" description="O-methyltransferase C-terminal" evidence="4">
    <location>
        <begin position="174"/>
        <end position="320"/>
    </location>
</feature>
<dbReference type="Pfam" id="PF00891">
    <property type="entry name" value="Methyltransf_2"/>
    <property type="match status" value="1"/>
</dbReference>
<dbReference type="PROSITE" id="PS51683">
    <property type="entry name" value="SAM_OMT_II"/>
    <property type="match status" value="1"/>
</dbReference>
<proteinExistence type="predicted"/>
<dbReference type="GO" id="GO:0008171">
    <property type="term" value="F:O-methyltransferase activity"/>
    <property type="evidence" value="ECO:0007669"/>
    <property type="project" value="InterPro"/>
</dbReference>
<keyword evidence="3" id="KW-0949">S-adenosyl-L-methionine</keyword>
<dbReference type="PANTHER" id="PTHR43712">
    <property type="entry name" value="PUTATIVE (AFU_ORTHOLOGUE AFUA_4G14580)-RELATED"/>
    <property type="match status" value="1"/>
</dbReference>
<dbReference type="OrthoDB" id="9805418at2"/>
<evidence type="ECO:0000256" key="2">
    <source>
        <dbReference type="ARBA" id="ARBA00022679"/>
    </source>
</evidence>
<dbReference type="GO" id="GO:0032259">
    <property type="term" value="P:methylation"/>
    <property type="evidence" value="ECO:0007669"/>
    <property type="project" value="UniProtKB-KW"/>
</dbReference>
<dbReference type="InterPro" id="IPR029063">
    <property type="entry name" value="SAM-dependent_MTases_sf"/>
</dbReference>
<evidence type="ECO:0000256" key="3">
    <source>
        <dbReference type="ARBA" id="ARBA00022691"/>
    </source>
</evidence>
<keyword evidence="7" id="KW-1185">Reference proteome</keyword>
<dbReference type="InterPro" id="IPR001077">
    <property type="entry name" value="COMT_C"/>
</dbReference>
<evidence type="ECO:0000259" key="5">
    <source>
        <dbReference type="Pfam" id="PF21212"/>
    </source>
</evidence>
<dbReference type="PIRSF" id="PIRSF005739">
    <property type="entry name" value="O-mtase"/>
    <property type="match status" value="1"/>
</dbReference>
<dbReference type="AlphaFoldDB" id="A0A1A9RY47"/>
<reference evidence="7" key="1">
    <citation type="submission" date="2016-05" db="EMBL/GenBank/DDBJ databases">
        <title>Draft genome of Corynebacterium afermentans subsp. afermentans LCDC 88199T.</title>
        <authorList>
            <person name="Bernier A.-M."/>
            <person name="Bernard K."/>
        </authorList>
    </citation>
    <scope>NUCLEOTIDE SEQUENCE [LARGE SCALE GENOMIC DNA]</scope>
    <source>
        <strain evidence="7">NML02-A-017</strain>
    </source>
</reference>
<gene>
    <name evidence="6" type="ORF">A7P95_04085</name>
</gene>
<sequence length="358" mass="40141">MNPTLQHYAEEQQTATEAQRLAQQIIFGPIAFQASRLMVKFGILQRLNRAREGQTLEHIASEAKISHYAAQVLLEASLSIGTVLLQNERYFISKAGWFLIQDPMSPINMDFVHDVCYQGMFHLEAALLEGRPAGLEEFGSWPTIYQGLSQLPERTREKWLAFDHFYSDQSFPAALQIVFAQPVRRLLDVGGNTGRWALACAAHNPNVHITIMDLPQQLELMRAHTAGRPGAERIHGHPTNLLDPAAPFPSGFDAIWMSQFLDCFTEEQAAFILRRAAASMSPESTLYILEPLWDRQKHETAAYCLTHTSLYFTALANGNSKLFRSNDLIRCIESAGLTIAHIHDQLGLGHSLLCCKKA</sequence>
<organism evidence="6 7">
    <name type="scientific">Eikenella longinqua</name>
    <dbReference type="NCBI Taxonomy" id="1795827"/>
    <lineage>
        <taxon>Bacteria</taxon>
        <taxon>Pseudomonadati</taxon>
        <taxon>Pseudomonadota</taxon>
        <taxon>Betaproteobacteria</taxon>
        <taxon>Neisseriales</taxon>
        <taxon>Neisseriaceae</taxon>
        <taxon>Eikenella</taxon>
    </lineage>
</organism>
<dbReference type="EMBL" id="LXSL01000014">
    <property type="protein sequence ID" value="OAM29396.1"/>
    <property type="molecule type" value="Genomic_DNA"/>
</dbReference>
<dbReference type="InterPro" id="IPR036390">
    <property type="entry name" value="WH_DNA-bd_sf"/>
</dbReference>
<dbReference type="Proteomes" id="UP000077885">
    <property type="component" value="Unassembled WGS sequence"/>
</dbReference>
<feature type="domain" description="BVU-1015-like N-terminal dimerisation-like" evidence="5">
    <location>
        <begin position="19"/>
        <end position="90"/>
    </location>
</feature>
<dbReference type="RefSeq" id="WP_067591559.1">
    <property type="nucleotide sequence ID" value="NZ_LXSL01000014.1"/>
</dbReference>
<evidence type="ECO:0000313" key="6">
    <source>
        <dbReference type="EMBL" id="OAM29396.1"/>
    </source>
</evidence>
<dbReference type="InterPro" id="IPR036388">
    <property type="entry name" value="WH-like_DNA-bd_sf"/>
</dbReference>
<accession>A0A1A9RY47</accession>
<protein>
    <submittedName>
        <fullName evidence="6">Methyltransferase</fullName>
    </submittedName>
</protein>
<dbReference type="STRING" id="1795827.A7P95_04085"/>
<dbReference type="Gene3D" id="1.10.10.10">
    <property type="entry name" value="Winged helix-like DNA-binding domain superfamily/Winged helix DNA-binding domain"/>
    <property type="match status" value="1"/>
</dbReference>
<dbReference type="InterPro" id="IPR016461">
    <property type="entry name" value="COMT-like"/>
</dbReference>
<name>A0A1A9RY47_9NEIS</name>
<dbReference type="SUPFAM" id="SSF53335">
    <property type="entry name" value="S-adenosyl-L-methionine-dependent methyltransferases"/>
    <property type="match status" value="1"/>
</dbReference>
<dbReference type="CDD" id="cd02440">
    <property type="entry name" value="AdoMet_MTases"/>
    <property type="match status" value="1"/>
</dbReference>
<dbReference type="Gene3D" id="3.40.50.150">
    <property type="entry name" value="Vaccinia Virus protein VP39"/>
    <property type="match status" value="1"/>
</dbReference>
<keyword evidence="2 6" id="KW-0808">Transferase</keyword>
<evidence type="ECO:0000313" key="7">
    <source>
        <dbReference type="Proteomes" id="UP000077885"/>
    </source>
</evidence>
<keyword evidence="1 6" id="KW-0489">Methyltransferase</keyword>
<dbReference type="InterPro" id="IPR049480">
    <property type="entry name" value="BVU_1015-like_N"/>
</dbReference>
<comment type="caution">
    <text evidence="6">The sequence shown here is derived from an EMBL/GenBank/DDBJ whole genome shotgun (WGS) entry which is preliminary data.</text>
</comment>